<feature type="domain" description="HTH luxR-type" evidence="4">
    <location>
        <begin position="158"/>
        <end position="223"/>
    </location>
</feature>
<reference evidence="6 7" key="1">
    <citation type="submission" date="2018-07" db="EMBL/GenBank/DDBJ databases">
        <title>Genomic Encyclopedia of Type Strains, Phase IV (KMG-IV): sequencing the most valuable type-strain genomes for metagenomic binning, comparative biology and taxonomic classification.</title>
        <authorList>
            <person name="Goeker M."/>
        </authorList>
    </citation>
    <scope>NUCLEOTIDE SEQUENCE [LARGE SCALE GENOMIC DNA]</scope>
    <source>
        <strain evidence="6 7">DSM 26407</strain>
    </source>
</reference>
<dbReference type="SMART" id="SM00421">
    <property type="entry name" value="HTH_LUXR"/>
    <property type="match status" value="1"/>
</dbReference>
<dbReference type="SMART" id="SM00448">
    <property type="entry name" value="REC"/>
    <property type="match status" value="1"/>
</dbReference>
<evidence type="ECO:0000256" key="3">
    <source>
        <dbReference type="PROSITE-ProRule" id="PRU00169"/>
    </source>
</evidence>
<dbReference type="PANTHER" id="PTHR43214:SF43">
    <property type="entry name" value="TWO-COMPONENT RESPONSE REGULATOR"/>
    <property type="match status" value="1"/>
</dbReference>
<proteinExistence type="predicted"/>
<dbReference type="InterPro" id="IPR058245">
    <property type="entry name" value="NreC/VraR/RcsB-like_REC"/>
</dbReference>
<dbReference type="PRINTS" id="PR00038">
    <property type="entry name" value="HTHLUXR"/>
</dbReference>
<protein>
    <submittedName>
        <fullName evidence="6">LuxR family two component transcriptional regulator</fullName>
    </submittedName>
</protein>
<dbReference type="InterPro" id="IPR001789">
    <property type="entry name" value="Sig_transdc_resp-reg_receiver"/>
</dbReference>
<organism evidence="6 7">
    <name type="scientific">Thioalbus denitrificans</name>
    <dbReference type="NCBI Taxonomy" id="547122"/>
    <lineage>
        <taxon>Bacteria</taxon>
        <taxon>Pseudomonadati</taxon>
        <taxon>Pseudomonadota</taxon>
        <taxon>Gammaproteobacteria</taxon>
        <taxon>Chromatiales</taxon>
        <taxon>Ectothiorhodospiraceae</taxon>
        <taxon>Thioalbus</taxon>
    </lineage>
</organism>
<dbReference type="InterPro" id="IPR016032">
    <property type="entry name" value="Sig_transdc_resp-reg_C-effctor"/>
</dbReference>
<dbReference type="PANTHER" id="PTHR43214">
    <property type="entry name" value="TWO-COMPONENT RESPONSE REGULATOR"/>
    <property type="match status" value="1"/>
</dbReference>
<dbReference type="InterPro" id="IPR039420">
    <property type="entry name" value="WalR-like"/>
</dbReference>
<evidence type="ECO:0000256" key="1">
    <source>
        <dbReference type="ARBA" id="ARBA00022553"/>
    </source>
</evidence>
<dbReference type="InterPro" id="IPR000792">
    <property type="entry name" value="Tscrpt_reg_LuxR_C"/>
</dbReference>
<evidence type="ECO:0000259" key="5">
    <source>
        <dbReference type="PROSITE" id="PS50110"/>
    </source>
</evidence>
<dbReference type="Pfam" id="PF00196">
    <property type="entry name" value="GerE"/>
    <property type="match status" value="1"/>
</dbReference>
<accession>A0A369BWJ8</accession>
<dbReference type="AlphaFoldDB" id="A0A369BWJ8"/>
<dbReference type="EMBL" id="QPJY01000012">
    <property type="protein sequence ID" value="RCX26062.1"/>
    <property type="molecule type" value="Genomic_DNA"/>
</dbReference>
<dbReference type="Pfam" id="PF00072">
    <property type="entry name" value="Response_reg"/>
    <property type="match status" value="1"/>
</dbReference>
<sequence>MEYDFTMKKSASRSSPGPSRILLIDDHPLVRAGLRALIDHEHDLAVCGEAAGSGEALKLADDLAPDVAIVDLSLTEGSGLELIKRLHARHPATLLLVCSMHDESLFAERALKAGARGYINKQEATNNVVDAVHRVLEGGIYLSATMTQRMRQAGNAGRQASVGDLTDRELEVFGLIGEGLATSRIAEQLHLSIKTVESHREKIKKKLNLATGSELARYAVQWTLEHD</sequence>
<dbReference type="Gene3D" id="3.40.50.2300">
    <property type="match status" value="1"/>
</dbReference>
<feature type="modified residue" description="4-aspartylphosphate" evidence="3">
    <location>
        <position position="71"/>
    </location>
</feature>
<dbReference type="PROSITE" id="PS50043">
    <property type="entry name" value="HTH_LUXR_2"/>
    <property type="match status" value="1"/>
</dbReference>
<dbReference type="SUPFAM" id="SSF52172">
    <property type="entry name" value="CheY-like"/>
    <property type="match status" value="1"/>
</dbReference>
<gene>
    <name evidence="6" type="ORF">DFQ59_11265</name>
</gene>
<comment type="caution">
    <text evidence="6">The sequence shown here is derived from an EMBL/GenBank/DDBJ whole genome shotgun (WGS) entry which is preliminary data.</text>
</comment>
<keyword evidence="1 3" id="KW-0597">Phosphoprotein</keyword>
<dbReference type="InterPro" id="IPR011006">
    <property type="entry name" value="CheY-like_superfamily"/>
</dbReference>
<dbReference type="PROSITE" id="PS50110">
    <property type="entry name" value="RESPONSE_REGULATORY"/>
    <property type="match status" value="1"/>
</dbReference>
<dbReference type="GO" id="GO:0003677">
    <property type="term" value="F:DNA binding"/>
    <property type="evidence" value="ECO:0007669"/>
    <property type="project" value="UniProtKB-KW"/>
</dbReference>
<dbReference type="RefSeq" id="WP_245937306.1">
    <property type="nucleotide sequence ID" value="NZ_QPJY01000012.1"/>
</dbReference>
<evidence type="ECO:0000256" key="2">
    <source>
        <dbReference type="ARBA" id="ARBA00023125"/>
    </source>
</evidence>
<dbReference type="GO" id="GO:0000160">
    <property type="term" value="P:phosphorelay signal transduction system"/>
    <property type="evidence" value="ECO:0007669"/>
    <property type="project" value="InterPro"/>
</dbReference>
<evidence type="ECO:0000259" key="4">
    <source>
        <dbReference type="PROSITE" id="PS50043"/>
    </source>
</evidence>
<dbReference type="GO" id="GO:0006355">
    <property type="term" value="P:regulation of DNA-templated transcription"/>
    <property type="evidence" value="ECO:0007669"/>
    <property type="project" value="InterPro"/>
</dbReference>
<name>A0A369BWJ8_9GAMM</name>
<dbReference type="CDD" id="cd06170">
    <property type="entry name" value="LuxR_C_like"/>
    <property type="match status" value="1"/>
</dbReference>
<dbReference type="Proteomes" id="UP000252707">
    <property type="component" value="Unassembled WGS sequence"/>
</dbReference>
<keyword evidence="7" id="KW-1185">Reference proteome</keyword>
<evidence type="ECO:0000313" key="6">
    <source>
        <dbReference type="EMBL" id="RCX26062.1"/>
    </source>
</evidence>
<feature type="domain" description="Response regulatory" evidence="5">
    <location>
        <begin position="20"/>
        <end position="136"/>
    </location>
</feature>
<evidence type="ECO:0000313" key="7">
    <source>
        <dbReference type="Proteomes" id="UP000252707"/>
    </source>
</evidence>
<keyword evidence="2" id="KW-0238">DNA-binding</keyword>
<dbReference type="SUPFAM" id="SSF46894">
    <property type="entry name" value="C-terminal effector domain of the bipartite response regulators"/>
    <property type="match status" value="1"/>
</dbReference>
<dbReference type="CDD" id="cd17535">
    <property type="entry name" value="REC_NarL-like"/>
    <property type="match status" value="1"/>
</dbReference>